<evidence type="ECO:0000256" key="10">
    <source>
        <dbReference type="ARBA" id="ARBA00022750"/>
    </source>
</evidence>
<comment type="caution">
    <text evidence="26">The sequence shown here is derived from an EMBL/GenBank/DDBJ whole genome shotgun (WGS) entry which is preliminary data.</text>
</comment>
<dbReference type="Proteomes" id="UP000029665">
    <property type="component" value="Unassembled WGS sequence"/>
</dbReference>
<organism evidence="26 27">
    <name type="scientific">Pycnoporus cinnabarinus</name>
    <name type="common">Cinnabar-red polypore</name>
    <name type="synonym">Trametes cinnabarina</name>
    <dbReference type="NCBI Taxonomy" id="5643"/>
    <lineage>
        <taxon>Eukaryota</taxon>
        <taxon>Fungi</taxon>
        <taxon>Dikarya</taxon>
        <taxon>Basidiomycota</taxon>
        <taxon>Agaricomycotina</taxon>
        <taxon>Agaricomycetes</taxon>
        <taxon>Polyporales</taxon>
        <taxon>Polyporaceae</taxon>
        <taxon>Trametes</taxon>
    </lineage>
</organism>
<evidence type="ECO:0000256" key="17">
    <source>
        <dbReference type="ARBA" id="ARBA00022918"/>
    </source>
</evidence>
<dbReference type="GO" id="GO:0003723">
    <property type="term" value="F:RNA binding"/>
    <property type="evidence" value="ECO:0007669"/>
    <property type="project" value="UniProtKB-KW"/>
</dbReference>
<dbReference type="InterPro" id="IPR013103">
    <property type="entry name" value="RVT_2"/>
</dbReference>
<keyword evidence="3" id="KW-1188">Viral release from host cell</keyword>
<keyword evidence="8" id="KW-0479">Metal-binding</keyword>
<keyword evidence="15" id="KW-0694">RNA-binding</keyword>
<dbReference type="InterPro" id="IPR054722">
    <property type="entry name" value="PolX-like_BBD"/>
</dbReference>
<dbReference type="GO" id="GO:0005634">
    <property type="term" value="C:nucleus"/>
    <property type="evidence" value="ECO:0007669"/>
    <property type="project" value="UniProtKB-ARBA"/>
</dbReference>
<dbReference type="GO" id="GO:0006310">
    <property type="term" value="P:DNA recombination"/>
    <property type="evidence" value="ECO:0007669"/>
    <property type="project" value="UniProtKB-KW"/>
</dbReference>
<comment type="catalytic activity">
    <reaction evidence="23">
        <text>DNA(n) + a 2'-deoxyribonucleoside 5'-triphosphate = DNA(n+1) + diphosphate</text>
        <dbReference type="Rhea" id="RHEA:22508"/>
        <dbReference type="Rhea" id="RHEA-COMP:17339"/>
        <dbReference type="Rhea" id="RHEA-COMP:17340"/>
        <dbReference type="ChEBI" id="CHEBI:33019"/>
        <dbReference type="ChEBI" id="CHEBI:61560"/>
        <dbReference type="ChEBI" id="CHEBI:173112"/>
        <dbReference type="EC" id="2.7.7.7"/>
    </reaction>
</comment>
<dbReference type="EMBL" id="CCBP010000241">
    <property type="protein sequence ID" value="CDO75139.1"/>
    <property type="molecule type" value="Genomic_DNA"/>
</dbReference>
<keyword evidence="19" id="KW-0917">Virion maturation</keyword>
<keyword evidence="9" id="KW-0547">Nucleotide-binding</keyword>
<dbReference type="SUPFAM" id="SSF53098">
    <property type="entry name" value="Ribonuclease H-like"/>
    <property type="match status" value="1"/>
</dbReference>
<keyword evidence="17" id="KW-0695">RNA-directed DNA polymerase</keyword>
<feature type="compositionally biased region" description="Basic and acidic residues" evidence="24">
    <location>
        <begin position="228"/>
        <end position="243"/>
    </location>
</feature>
<keyword evidence="5" id="KW-0645">Protease</keyword>
<dbReference type="GO" id="GO:0015074">
    <property type="term" value="P:DNA integration"/>
    <property type="evidence" value="ECO:0007669"/>
    <property type="project" value="UniProtKB-KW"/>
</dbReference>
<dbReference type="GO" id="GO:0006397">
    <property type="term" value="P:mRNA processing"/>
    <property type="evidence" value="ECO:0007669"/>
    <property type="project" value="UniProtKB-KW"/>
</dbReference>
<dbReference type="Pfam" id="PF07727">
    <property type="entry name" value="RVT_2"/>
    <property type="match status" value="1"/>
</dbReference>
<comment type="catalytic activity">
    <reaction evidence="22">
        <text>DNA(n) + a 2'-deoxyribonucleoside 5'-triphosphate = DNA(n+1) + diphosphate</text>
        <dbReference type="Rhea" id="RHEA:22508"/>
        <dbReference type="Rhea" id="RHEA-COMP:17339"/>
        <dbReference type="Rhea" id="RHEA-COMP:17340"/>
        <dbReference type="ChEBI" id="CHEBI:33019"/>
        <dbReference type="ChEBI" id="CHEBI:61560"/>
        <dbReference type="ChEBI" id="CHEBI:173112"/>
        <dbReference type="EC" id="2.7.7.49"/>
    </reaction>
</comment>
<feature type="region of interest" description="Disordered" evidence="24">
    <location>
        <begin position="1"/>
        <end position="34"/>
    </location>
</feature>
<dbReference type="InterPro" id="IPR043502">
    <property type="entry name" value="DNA/RNA_pol_sf"/>
</dbReference>
<evidence type="ECO:0000256" key="19">
    <source>
        <dbReference type="ARBA" id="ARBA00023113"/>
    </source>
</evidence>
<feature type="region of interest" description="Disordered" evidence="24">
    <location>
        <begin position="775"/>
        <end position="881"/>
    </location>
</feature>
<dbReference type="PANTHER" id="PTHR42648">
    <property type="entry name" value="TRANSPOSASE, PUTATIVE-RELATED"/>
    <property type="match status" value="1"/>
</dbReference>
<keyword evidence="6" id="KW-0548">Nucleotidyltransferase</keyword>
<evidence type="ECO:0000256" key="15">
    <source>
        <dbReference type="ARBA" id="ARBA00022884"/>
    </source>
</evidence>
<feature type="compositionally biased region" description="Pro residues" evidence="24">
    <location>
        <begin position="837"/>
        <end position="863"/>
    </location>
</feature>
<dbReference type="Pfam" id="PF14223">
    <property type="entry name" value="Retrotran_gag_2"/>
    <property type="match status" value="1"/>
</dbReference>
<keyword evidence="14" id="KW-0460">Magnesium</keyword>
<keyword evidence="16" id="KW-0229">DNA integration</keyword>
<accession>A0A060SSE0</accession>
<evidence type="ECO:0000256" key="12">
    <source>
        <dbReference type="ARBA" id="ARBA00022801"/>
    </source>
</evidence>
<evidence type="ECO:0000256" key="3">
    <source>
        <dbReference type="ARBA" id="ARBA00022612"/>
    </source>
</evidence>
<evidence type="ECO:0000256" key="5">
    <source>
        <dbReference type="ARBA" id="ARBA00022670"/>
    </source>
</evidence>
<dbReference type="STRING" id="5643.A0A060SSE0"/>
<feature type="region of interest" description="Disordered" evidence="24">
    <location>
        <begin position="220"/>
        <end position="245"/>
    </location>
</feature>
<evidence type="ECO:0000256" key="2">
    <source>
        <dbReference type="ARBA" id="ARBA00022578"/>
    </source>
</evidence>
<keyword evidence="10" id="KW-0064">Aspartyl protease</keyword>
<evidence type="ECO:0000259" key="25">
    <source>
        <dbReference type="PROSITE" id="PS50994"/>
    </source>
</evidence>
<dbReference type="HOGENOM" id="CLU_001650_5_0_1"/>
<protein>
    <recommendedName>
        <fullName evidence="25">Integrase catalytic domain-containing protein</fullName>
    </recommendedName>
</protein>
<evidence type="ECO:0000256" key="7">
    <source>
        <dbReference type="ARBA" id="ARBA00022722"/>
    </source>
</evidence>
<evidence type="ECO:0000256" key="9">
    <source>
        <dbReference type="ARBA" id="ARBA00022741"/>
    </source>
</evidence>
<dbReference type="InterPro" id="IPR025724">
    <property type="entry name" value="GAG-pre-integrase_dom"/>
</dbReference>
<sequence length="1481" mass="163218">MTGATNTSAPAADGQQTPVAAAQGTTVPARSSQSTHLYDIDKLDNKGSNFTVWKSLVSGKESCPDQKTNPDGYANWLSRDEDATTQITLTLSDEPLSGVMHLASSTEVWDKLARTYEGKGKQTVASPISELFRDTLSDDSAMQLQLDAMLHKKHLLSTLDQPLDDSLVAIAMVISLPPSYSTLCTILMSSDATLSTDKVITSILEQEKLMQAEAKHSTFAARLGKGNAKHDNKSGKSKGDKPKCAHCKKLGHKKDECRKLKAELAEKQKSDTTAEKPRDLNAKVARASDRSAAVLRIYVADVIEASSVPLASRWIVDSGASAHMSSERVRFCSYRTLRTPHRVWLGDKRYIHAVGEGSMYLDLDNCDNPVLISRVYHVPELHGNLLSVSCLAASGYTIAFVENGCRIVSDDNGAKVGSASLRDGLYILNGSTASPESAHLAALDPSELENEQPLTALVATQSRATVGTWHSRLGHLSVDAVLRMVRKGMVEGMSLLGESKPPATVCTTCLAGKQTRDKIPSASKTIAPRPNYRISSDLMESDTCSPLGEKYLDTYIDQYSRHISAYPLKAKSDQPVMLDAHINRVEVLVGQPVNYLRSDGGGEYDNRNVKDLCARRGIHHEMTNPDTPQENGIAERTNRTIKEMALCMLQESGLPKKYWAEATKYAVHILNRTPTRALAGDITPHEAYTGIKPSVAHIRPFGCKAYVHIPAKKRSKFDAKSLECVLLGYCKHKRAYRLLHRPSGRILESRDVVFDEGDPNGVPTRIVVNVEPVAPVSDSSTSEHSTSVIVDVPATSPPSRRTVVEDAPDEEDDHSVKEEDVEAGELSDRGDDAPIRSPSPPPRSPSPPPRSPSPQPPAPPPANPRGRSRNAAYAPYPRPIPLPEVRRSVREKYPVKRFTVSGASQAQRTSRVVGGEHQNPTQGAEQQAAGNIFDDEDAVQRILNGLGDEGDEHAYHASTFSDEPRTYQEAMSRPDAEQWKAACAEELLSFAKAELYDEVERPRNRKVVDCKWVFRIKHGPDGKIQKYKARLVAKGFTQVEGVDYTDTFAPVTKFASIRMLLAFAAKHDLEVHQMDVKSAFLNGDLEEEIFMEAPPGFQQDKAHVWRLQKSLYGLKQASREWYKKVRALFESLGYSRSNADHSVFYKRGKDGDLTVVAVYVDDMLIFAKDRAAVDHIKLELGVPYEMSDLGEARWILGMEIIHDRARKTITLSQHQYVENILKTHGMANCRPVSTPMAPNQKLLKLNVPEVDERAYQSALGSLMYAMLGTRPDLAFAVGMLSKHAASPGKDHWTALMRVYKYLRGTSDHALVFDGSALCSEGGNLVGYSNADWAGDVNDRRSVTGFIFKLGDAAISWQSKKQDCVALSTTEAEYIALAAASKEALWLRTFLSELYGMTFDAPGSPGTLILVDNQSAMSLAKNSTFHDRTKHIAIRHHFIRDEIEKQAIHVEYIPTGDQVADILTKALARELHERFARGMGQN</sequence>
<evidence type="ECO:0000256" key="8">
    <source>
        <dbReference type="ARBA" id="ARBA00022723"/>
    </source>
</evidence>
<evidence type="ECO:0000313" key="27">
    <source>
        <dbReference type="Proteomes" id="UP000029665"/>
    </source>
</evidence>
<dbReference type="GO" id="GO:0003964">
    <property type="term" value="F:RNA-directed DNA polymerase activity"/>
    <property type="evidence" value="ECO:0007669"/>
    <property type="project" value="UniProtKB-KW"/>
</dbReference>
<evidence type="ECO:0000256" key="22">
    <source>
        <dbReference type="ARBA" id="ARBA00048173"/>
    </source>
</evidence>
<dbReference type="CDD" id="cd09272">
    <property type="entry name" value="RNase_HI_RT_Ty1"/>
    <property type="match status" value="1"/>
</dbReference>
<evidence type="ECO:0000256" key="24">
    <source>
        <dbReference type="SAM" id="MobiDB-lite"/>
    </source>
</evidence>
<keyword evidence="12" id="KW-0378">Hydrolase</keyword>
<evidence type="ECO:0000256" key="11">
    <source>
        <dbReference type="ARBA" id="ARBA00022759"/>
    </source>
</evidence>
<keyword evidence="2" id="KW-0815">Transposition</keyword>
<feature type="region of interest" description="Disordered" evidence="24">
    <location>
        <begin position="899"/>
        <end position="925"/>
    </location>
</feature>
<keyword evidence="21" id="KW-0511">Multifunctional enzyme</keyword>
<dbReference type="Pfam" id="PF13976">
    <property type="entry name" value="gag_pre-integrs"/>
    <property type="match status" value="1"/>
</dbReference>
<dbReference type="GO" id="GO:0003887">
    <property type="term" value="F:DNA-directed DNA polymerase activity"/>
    <property type="evidence" value="ECO:0007669"/>
    <property type="project" value="UniProtKB-KW"/>
</dbReference>
<evidence type="ECO:0000256" key="1">
    <source>
        <dbReference type="ARBA" id="ARBA00002180"/>
    </source>
</evidence>
<dbReference type="SUPFAM" id="SSF57756">
    <property type="entry name" value="Retrovirus zinc finger-like domains"/>
    <property type="match status" value="1"/>
</dbReference>
<feature type="domain" description="Integrase catalytic" evidence="25">
    <location>
        <begin position="526"/>
        <end position="692"/>
    </location>
</feature>
<keyword evidence="18" id="KW-0239">DNA-directed DNA polymerase</keyword>
<dbReference type="InterPro" id="IPR039537">
    <property type="entry name" value="Retrotran_Ty1/copia-like"/>
</dbReference>
<evidence type="ECO:0000256" key="13">
    <source>
        <dbReference type="ARBA" id="ARBA00022840"/>
    </source>
</evidence>
<keyword evidence="20" id="KW-0233">DNA recombination</keyword>
<feature type="compositionally biased region" description="Low complexity" evidence="24">
    <location>
        <begin position="777"/>
        <end position="787"/>
    </location>
</feature>
<dbReference type="InterPro" id="IPR057670">
    <property type="entry name" value="SH3_retrovirus"/>
</dbReference>
<gene>
    <name evidence="26" type="ORF">BN946_scf184772.g6</name>
</gene>
<evidence type="ECO:0000256" key="4">
    <source>
        <dbReference type="ARBA" id="ARBA00022664"/>
    </source>
</evidence>
<proteinExistence type="predicted"/>
<dbReference type="Gene3D" id="3.30.420.10">
    <property type="entry name" value="Ribonuclease H-like superfamily/Ribonuclease H"/>
    <property type="match status" value="1"/>
</dbReference>
<dbReference type="OrthoDB" id="7691805at2759"/>
<evidence type="ECO:0000256" key="18">
    <source>
        <dbReference type="ARBA" id="ARBA00022932"/>
    </source>
</evidence>
<dbReference type="Pfam" id="PF00665">
    <property type="entry name" value="rve"/>
    <property type="match status" value="1"/>
</dbReference>
<evidence type="ECO:0000256" key="16">
    <source>
        <dbReference type="ARBA" id="ARBA00022908"/>
    </source>
</evidence>
<dbReference type="GO" id="GO:0005524">
    <property type="term" value="F:ATP binding"/>
    <property type="evidence" value="ECO:0007669"/>
    <property type="project" value="UniProtKB-KW"/>
</dbReference>
<dbReference type="Pfam" id="PF22936">
    <property type="entry name" value="Pol_BBD"/>
    <property type="match status" value="1"/>
</dbReference>
<name>A0A060SSE0_PYCCI</name>
<dbReference type="GO" id="GO:0004190">
    <property type="term" value="F:aspartic-type endopeptidase activity"/>
    <property type="evidence" value="ECO:0007669"/>
    <property type="project" value="UniProtKB-KW"/>
</dbReference>
<reference evidence="26" key="1">
    <citation type="submission" date="2014-01" db="EMBL/GenBank/DDBJ databases">
        <title>The genome of the white-rot fungus Pycnoporus cinnabarinus: a basidiomycete model with a versatile arsenal for lignocellulosic biomass breakdown.</title>
        <authorList>
            <person name="Levasseur A."/>
            <person name="Lomascolo A."/>
            <person name="Ruiz-Duenas F.J."/>
            <person name="Uzan E."/>
            <person name="Piumi F."/>
            <person name="Kues U."/>
            <person name="Ram A.F.J."/>
            <person name="Murat C."/>
            <person name="Haon M."/>
            <person name="Benoit I."/>
            <person name="Arfi Y."/>
            <person name="Chevret D."/>
            <person name="Drula E."/>
            <person name="Kwon M.J."/>
            <person name="Gouret P."/>
            <person name="Lesage-Meessen L."/>
            <person name="Lombard V."/>
            <person name="Mariette J."/>
            <person name="Noirot C."/>
            <person name="Park J."/>
            <person name="Patyshakuliyeva A."/>
            <person name="Wieneger R.A.B."/>
            <person name="Wosten H.A.B."/>
            <person name="Martin F."/>
            <person name="Coutinho P.M."/>
            <person name="de Vries R."/>
            <person name="Martinez A.T."/>
            <person name="Klopp C."/>
            <person name="Pontarotti P."/>
            <person name="Henrissat B."/>
            <person name="Record E."/>
        </authorList>
    </citation>
    <scope>NUCLEOTIDE SEQUENCE [LARGE SCALE GENOMIC DNA]</scope>
    <source>
        <strain evidence="26">BRFM137</strain>
    </source>
</reference>
<dbReference type="OMA" id="AGNRYFM"/>
<keyword evidence="4" id="KW-0507">mRNA processing</keyword>
<dbReference type="InterPro" id="IPR012337">
    <property type="entry name" value="RNaseH-like_sf"/>
</dbReference>
<dbReference type="GO" id="GO:0008270">
    <property type="term" value="F:zinc ion binding"/>
    <property type="evidence" value="ECO:0007669"/>
    <property type="project" value="InterPro"/>
</dbReference>
<dbReference type="InterPro" id="IPR036397">
    <property type="entry name" value="RNaseH_sf"/>
</dbReference>
<dbReference type="GO" id="GO:0006508">
    <property type="term" value="P:proteolysis"/>
    <property type="evidence" value="ECO:0007669"/>
    <property type="project" value="UniProtKB-KW"/>
</dbReference>
<dbReference type="GO" id="GO:0004519">
    <property type="term" value="F:endonuclease activity"/>
    <property type="evidence" value="ECO:0007669"/>
    <property type="project" value="UniProtKB-KW"/>
</dbReference>
<keyword evidence="11" id="KW-0255">Endonuclease</keyword>
<dbReference type="InterPro" id="IPR001584">
    <property type="entry name" value="Integrase_cat-core"/>
</dbReference>
<evidence type="ECO:0000256" key="20">
    <source>
        <dbReference type="ARBA" id="ARBA00023172"/>
    </source>
</evidence>
<feature type="compositionally biased region" description="Acidic residues" evidence="24">
    <location>
        <begin position="806"/>
        <end position="825"/>
    </location>
</feature>
<keyword evidence="27" id="KW-1185">Reference proteome</keyword>
<evidence type="ECO:0000256" key="21">
    <source>
        <dbReference type="ARBA" id="ARBA00023268"/>
    </source>
</evidence>
<dbReference type="PROSITE" id="PS50994">
    <property type="entry name" value="INTEGRASE"/>
    <property type="match status" value="1"/>
</dbReference>
<dbReference type="SUPFAM" id="SSF56672">
    <property type="entry name" value="DNA/RNA polymerases"/>
    <property type="match status" value="1"/>
</dbReference>
<dbReference type="PANTHER" id="PTHR42648:SF11">
    <property type="entry name" value="TRANSPOSON TY4-P GAG-POL POLYPROTEIN"/>
    <property type="match status" value="1"/>
</dbReference>
<evidence type="ECO:0000256" key="6">
    <source>
        <dbReference type="ARBA" id="ARBA00022695"/>
    </source>
</evidence>
<evidence type="ECO:0000256" key="14">
    <source>
        <dbReference type="ARBA" id="ARBA00022842"/>
    </source>
</evidence>
<keyword evidence="7" id="KW-0540">Nuclease</keyword>
<feature type="compositionally biased region" description="Polar residues" evidence="24">
    <location>
        <begin position="901"/>
        <end position="910"/>
    </location>
</feature>
<dbReference type="GO" id="GO:0032196">
    <property type="term" value="P:transposition"/>
    <property type="evidence" value="ECO:0007669"/>
    <property type="project" value="UniProtKB-KW"/>
</dbReference>
<keyword evidence="13" id="KW-0067">ATP-binding</keyword>
<dbReference type="Pfam" id="PF25597">
    <property type="entry name" value="SH3_retrovirus"/>
    <property type="match status" value="1"/>
</dbReference>
<evidence type="ECO:0000256" key="23">
    <source>
        <dbReference type="ARBA" id="ARBA00049244"/>
    </source>
</evidence>
<evidence type="ECO:0000313" key="26">
    <source>
        <dbReference type="EMBL" id="CDO75139.1"/>
    </source>
</evidence>
<keyword evidence="18" id="KW-0808">Transferase</keyword>
<dbReference type="InterPro" id="IPR036875">
    <property type="entry name" value="Znf_CCHC_sf"/>
</dbReference>
<comment type="function">
    <text evidence="1">The aspartyl protease (PR) mediates the proteolytic cleavages of the Gag and Gag-Pol polyproteins after assembly of the VLP.</text>
</comment>